<evidence type="ECO:0000256" key="6">
    <source>
        <dbReference type="ARBA" id="ARBA00022842"/>
    </source>
</evidence>
<reference evidence="10" key="1">
    <citation type="submission" date="2019-02" db="EMBL/GenBank/DDBJ databases">
        <title>Draft genome sequence of Sphaerospermopsis reniformis NIES-1949.</title>
        <authorList>
            <person name="Yamaguchi H."/>
            <person name="Suzuki S."/>
            <person name="Kawachi M."/>
        </authorList>
    </citation>
    <scope>NUCLEOTIDE SEQUENCE [LARGE SCALE GENOMIC DNA]</scope>
    <source>
        <strain evidence="10">NIES-1949</strain>
    </source>
</reference>
<proteinExistence type="inferred from homology"/>
<comment type="similarity">
    <text evidence="7">Belongs to the PINc/VapC protein family.</text>
</comment>
<comment type="cofactor">
    <cofactor evidence="1">
        <name>Mg(2+)</name>
        <dbReference type="ChEBI" id="CHEBI:18420"/>
    </cofactor>
</comment>
<protein>
    <recommendedName>
        <fullName evidence="8">PIN domain-containing protein</fullName>
    </recommendedName>
</protein>
<evidence type="ECO:0000256" key="3">
    <source>
        <dbReference type="ARBA" id="ARBA00022722"/>
    </source>
</evidence>
<dbReference type="GO" id="GO:0046872">
    <property type="term" value="F:metal ion binding"/>
    <property type="evidence" value="ECO:0007669"/>
    <property type="project" value="UniProtKB-KW"/>
</dbReference>
<dbReference type="GO" id="GO:0016787">
    <property type="term" value="F:hydrolase activity"/>
    <property type="evidence" value="ECO:0007669"/>
    <property type="project" value="UniProtKB-KW"/>
</dbReference>
<evidence type="ECO:0000259" key="8">
    <source>
        <dbReference type="Pfam" id="PF01850"/>
    </source>
</evidence>
<dbReference type="InterPro" id="IPR029060">
    <property type="entry name" value="PIN-like_dom_sf"/>
</dbReference>
<organism evidence="9 10">
    <name type="scientific">Sphaerospermopsis reniformis</name>
    <dbReference type="NCBI Taxonomy" id="531300"/>
    <lineage>
        <taxon>Bacteria</taxon>
        <taxon>Bacillati</taxon>
        <taxon>Cyanobacteriota</taxon>
        <taxon>Cyanophyceae</taxon>
        <taxon>Nostocales</taxon>
        <taxon>Aphanizomenonaceae</taxon>
        <taxon>Sphaerospermopsis</taxon>
    </lineage>
</organism>
<dbReference type="EMBL" id="BJCE01000166">
    <property type="protein sequence ID" value="GCL38710.1"/>
    <property type="molecule type" value="Genomic_DNA"/>
</dbReference>
<dbReference type="Pfam" id="PF01850">
    <property type="entry name" value="PIN"/>
    <property type="match status" value="1"/>
</dbReference>
<keyword evidence="5" id="KW-0378">Hydrolase</keyword>
<comment type="caution">
    <text evidence="9">The sequence shown here is derived from an EMBL/GenBank/DDBJ whole genome shotgun (WGS) entry which is preliminary data.</text>
</comment>
<dbReference type="InterPro" id="IPR002716">
    <property type="entry name" value="PIN_dom"/>
</dbReference>
<sequence>MILCDTNIIIEFYKNNSQVISELRFQGINQLAISSITQAELYYGAINNLELKKIKTHLQLLHIFPIDVMISTQFITLMENYSLSHKLSIPDALIAATALVNQIDLYTLNVKDFRFIKGLNLHQPSIN</sequence>
<evidence type="ECO:0000313" key="10">
    <source>
        <dbReference type="Proteomes" id="UP000300142"/>
    </source>
</evidence>
<dbReference type="PANTHER" id="PTHR33653:SF1">
    <property type="entry name" value="RIBONUCLEASE VAPC2"/>
    <property type="match status" value="1"/>
</dbReference>
<evidence type="ECO:0000256" key="2">
    <source>
        <dbReference type="ARBA" id="ARBA00022649"/>
    </source>
</evidence>
<name>A0A480A135_9CYAN</name>
<dbReference type="SUPFAM" id="SSF88723">
    <property type="entry name" value="PIN domain-like"/>
    <property type="match status" value="1"/>
</dbReference>
<dbReference type="CDD" id="cd18741">
    <property type="entry name" value="PIN_VapC4-5_FitB-like"/>
    <property type="match status" value="1"/>
</dbReference>
<dbReference type="RefSeq" id="WP_137668517.1">
    <property type="nucleotide sequence ID" value="NZ_BJCE01000166.1"/>
</dbReference>
<evidence type="ECO:0000313" key="9">
    <source>
        <dbReference type="EMBL" id="GCL38710.1"/>
    </source>
</evidence>
<dbReference type="Gene3D" id="3.40.50.1010">
    <property type="entry name" value="5'-nuclease"/>
    <property type="match status" value="1"/>
</dbReference>
<evidence type="ECO:0000256" key="5">
    <source>
        <dbReference type="ARBA" id="ARBA00022801"/>
    </source>
</evidence>
<dbReference type="AlphaFoldDB" id="A0A480A135"/>
<evidence type="ECO:0000256" key="7">
    <source>
        <dbReference type="ARBA" id="ARBA00038093"/>
    </source>
</evidence>
<dbReference type="Proteomes" id="UP000300142">
    <property type="component" value="Unassembled WGS sequence"/>
</dbReference>
<gene>
    <name evidence="9" type="ORF">SR1949_38290</name>
</gene>
<dbReference type="InterPro" id="IPR050556">
    <property type="entry name" value="Type_II_TA_system_RNase"/>
</dbReference>
<dbReference type="GO" id="GO:0004518">
    <property type="term" value="F:nuclease activity"/>
    <property type="evidence" value="ECO:0007669"/>
    <property type="project" value="UniProtKB-KW"/>
</dbReference>
<evidence type="ECO:0000256" key="4">
    <source>
        <dbReference type="ARBA" id="ARBA00022723"/>
    </source>
</evidence>
<evidence type="ECO:0000256" key="1">
    <source>
        <dbReference type="ARBA" id="ARBA00001946"/>
    </source>
</evidence>
<keyword evidence="10" id="KW-1185">Reference proteome</keyword>
<keyword evidence="6" id="KW-0460">Magnesium</keyword>
<accession>A0A480A135</accession>
<keyword evidence="2" id="KW-1277">Toxin-antitoxin system</keyword>
<feature type="domain" description="PIN" evidence="8">
    <location>
        <begin position="2"/>
        <end position="108"/>
    </location>
</feature>
<keyword evidence="3" id="KW-0540">Nuclease</keyword>
<keyword evidence="4" id="KW-0479">Metal-binding</keyword>
<dbReference type="PANTHER" id="PTHR33653">
    <property type="entry name" value="RIBONUCLEASE VAPC2"/>
    <property type="match status" value="1"/>
</dbReference>